<organism evidence="1 2">
    <name type="scientific">Dactylonectria macrodidyma</name>
    <dbReference type="NCBI Taxonomy" id="307937"/>
    <lineage>
        <taxon>Eukaryota</taxon>
        <taxon>Fungi</taxon>
        <taxon>Dikarya</taxon>
        <taxon>Ascomycota</taxon>
        <taxon>Pezizomycotina</taxon>
        <taxon>Sordariomycetes</taxon>
        <taxon>Hypocreomycetidae</taxon>
        <taxon>Hypocreales</taxon>
        <taxon>Nectriaceae</taxon>
        <taxon>Dactylonectria</taxon>
    </lineage>
</organism>
<name>A0A9P9J6S4_9HYPO</name>
<evidence type="ECO:0000313" key="2">
    <source>
        <dbReference type="Proteomes" id="UP000738349"/>
    </source>
</evidence>
<dbReference type="AlphaFoldDB" id="A0A9P9J6S4"/>
<reference evidence="1" key="1">
    <citation type="journal article" date="2021" name="Nat. Commun.">
        <title>Genetic determinants of endophytism in the Arabidopsis root mycobiome.</title>
        <authorList>
            <person name="Mesny F."/>
            <person name="Miyauchi S."/>
            <person name="Thiergart T."/>
            <person name="Pickel B."/>
            <person name="Atanasova L."/>
            <person name="Karlsson M."/>
            <person name="Huettel B."/>
            <person name="Barry K.W."/>
            <person name="Haridas S."/>
            <person name="Chen C."/>
            <person name="Bauer D."/>
            <person name="Andreopoulos W."/>
            <person name="Pangilinan J."/>
            <person name="LaButti K."/>
            <person name="Riley R."/>
            <person name="Lipzen A."/>
            <person name="Clum A."/>
            <person name="Drula E."/>
            <person name="Henrissat B."/>
            <person name="Kohler A."/>
            <person name="Grigoriev I.V."/>
            <person name="Martin F.M."/>
            <person name="Hacquard S."/>
        </authorList>
    </citation>
    <scope>NUCLEOTIDE SEQUENCE</scope>
    <source>
        <strain evidence="1">MPI-CAGE-AT-0147</strain>
    </source>
</reference>
<evidence type="ECO:0000313" key="1">
    <source>
        <dbReference type="EMBL" id="KAH7153312.1"/>
    </source>
</evidence>
<proteinExistence type="predicted"/>
<protein>
    <submittedName>
        <fullName evidence="1">Uncharacterized protein</fullName>
    </submittedName>
</protein>
<gene>
    <name evidence="1" type="ORF">EDB81DRAFT_453192</name>
</gene>
<comment type="caution">
    <text evidence="1">The sequence shown here is derived from an EMBL/GenBank/DDBJ whole genome shotgun (WGS) entry which is preliminary data.</text>
</comment>
<dbReference type="EMBL" id="JAGMUV010000006">
    <property type="protein sequence ID" value="KAH7153312.1"/>
    <property type="molecule type" value="Genomic_DNA"/>
</dbReference>
<accession>A0A9P9J6S4</accession>
<dbReference type="Proteomes" id="UP000738349">
    <property type="component" value="Unassembled WGS sequence"/>
</dbReference>
<sequence length="202" mass="22302">MMLFASVVLDTLPCSLDNTLAIPAAAWPRMLPFAPSGKHKNTKVEGQKPPGAIFRDFYQNLSGPWDPVAIAQQYPAVSSQWQSVQLPHCQCPVPVPSVSAHYQCPLHLRIILPRPQPCPSSTLTTLVLAFSRPQSCLSLSLSLSLSRARSLHAQCLPHVQRASRERKCRNRCPSELALQHSDSRSCHELLSCEAPDWVCVCS</sequence>
<keyword evidence="2" id="KW-1185">Reference proteome</keyword>